<dbReference type="Gene3D" id="3.40.50.1970">
    <property type="match status" value="1"/>
</dbReference>
<dbReference type="InterPro" id="IPR056798">
    <property type="entry name" value="ADH_Fe_C"/>
</dbReference>
<dbReference type="AlphaFoldDB" id="A0A152A1P3"/>
<feature type="domain" description="Fe-containing alcohol dehydrogenase-like C-terminal" evidence="10">
    <location>
        <begin position="357"/>
        <end position="545"/>
    </location>
</feature>
<evidence type="ECO:0000256" key="7">
    <source>
        <dbReference type="ARBA" id="ARBA00023128"/>
    </source>
</evidence>
<comment type="similarity">
    <text evidence="3">Belongs to the iron-containing alcohol dehydrogenase family. Hydroxyacid-oxoacid transhydrogenase subfamily.</text>
</comment>
<dbReference type="EC" id="1.1.99.24" evidence="4"/>
<dbReference type="Proteomes" id="UP000076078">
    <property type="component" value="Unassembled WGS sequence"/>
</dbReference>
<proteinExistence type="inferred from homology"/>
<feature type="domain" description="Alcohol dehydrogenase iron-type/glycerol dehydrogenase GldA" evidence="9">
    <location>
        <begin position="133"/>
        <end position="308"/>
    </location>
</feature>
<dbReference type="InterPro" id="IPR039697">
    <property type="entry name" value="Alcohol_dehydrogenase_Fe"/>
</dbReference>
<dbReference type="Pfam" id="PF00465">
    <property type="entry name" value="Fe-ADH"/>
    <property type="match status" value="1"/>
</dbReference>
<dbReference type="GO" id="GO:0004022">
    <property type="term" value="F:alcohol dehydrogenase (NAD+) activity"/>
    <property type="evidence" value="ECO:0007669"/>
    <property type="project" value="InterPro"/>
</dbReference>
<dbReference type="Gene3D" id="1.20.1090.10">
    <property type="entry name" value="Dehydroquinate synthase-like - alpha domain"/>
    <property type="match status" value="1"/>
</dbReference>
<gene>
    <name evidence="11" type="ORF">DLAC_03535</name>
</gene>
<dbReference type="SUPFAM" id="SSF56796">
    <property type="entry name" value="Dehydroquinate synthase-like"/>
    <property type="match status" value="1"/>
</dbReference>
<evidence type="ECO:0000256" key="6">
    <source>
        <dbReference type="ARBA" id="ARBA00023002"/>
    </source>
</evidence>
<evidence type="ECO:0000256" key="1">
    <source>
        <dbReference type="ARBA" id="ARBA00000813"/>
    </source>
</evidence>
<name>A0A152A1P3_TIELA</name>
<evidence type="ECO:0000259" key="10">
    <source>
        <dbReference type="Pfam" id="PF25137"/>
    </source>
</evidence>
<dbReference type="GO" id="GO:0046872">
    <property type="term" value="F:metal ion binding"/>
    <property type="evidence" value="ECO:0007669"/>
    <property type="project" value="InterPro"/>
</dbReference>
<comment type="subcellular location">
    <subcellularLocation>
        <location evidence="2">Mitochondrion</location>
    </subcellularLocation>
</comment>
<accession>A0A152A1P3</accession>
<dbReference type="PANTHER" id="PTHR11496:SF83">
    <property type="entry name" value="HYDROXYACID-OXOACID TRANSHYDROGENASE, MITOCHONDRIAL"/>
    <property type="match status" value="1"/>
</dbReference>
<dbReference type="InterPro" id="IPR001670">
    <property type="entry name" value="ADH_Fe/GldA"/>
</dbReference>
<dbReference type="EMBL" id="LODT01000018">
    <property type="protein sequence ID" value="KYR00037.1"/>
    <property type="molecule type" value="Genomic_DNA"/>
</dbReference>
<dbReference type="CDD" id="cd08190">
    <property type="entry name" value="HOT"/>
    <property type="match status" value="1"/>
</dbReference>
<dbReference type="OMA" id="NLMGAGC"/>
<keyword evidence="6" id="KW-0560">Oxidoreductase</keyword>
<sequence>MTTTIIIKDSIKQLQFQKIKNIFQKLHVHGPNCPCHSVVAGDNSIVNFLKKDEALVLIKKNKRSFQTLNDCGKKNNEKTIISNNNNNNDRFYSSTMKYDSDLDYFKNTSKLRMSENSSKYIDSDYAFEMIGSNIRFGKGVTLEVADDLRQLSIKNVAIFTDQNLVSIKDSPVWKVCEVLKKNQIHFKLYDRVAIEPTDISFKDATKFMLEQGPFEGIVAIGGGSVMDTAKAANLYSTYPPNDFLDYVNAPIGKGMPVPGPVKPLIAIPTTSGTGSEVTGVAVFDLTSQNFKTGIAHRRLKPILGLVDPDNTRSCPTNVFVSSGLDQFCHSLESFTALPFNKRSPKPLDPLQRPSYQGSNPISDVWALKSLEMIYRNLPLVVKDPTNEYARSQLLLAATYAGMGLSAGVHLCHGMSYAISGNVKNFKPDGYLTDHPIIPHGMSVVLSAPAVFKFTAPANPKRHLMAAEILGADISQVSEDQAGDILSNQIRKFISQLNIPNGLSGVGYDRSDIEKLVLGTLPQHRVTKLSPRPVDKDDFYELFENSMTIF</sequence>
<dbReference type="FunCoup" id="A0A152A1P3">
    <property type="interactions" value="38"/>
</dbReference>
<dbReference type="GO" id="GO:0047988">
    <property type="term" value="F:hydroxyacid-oxoacid transhydrogenase activity"/>
    <property type="evidence" value="ECO:0007669"/>
    <property type="project" value="UniProtKB-EC"/>
</dbReference>
<comment type="catalytic activity">
    <reaction evidence="8">
        <text>4-hydroxybutanoate + 2-oxoglutarate = (R)-2-hydroxyglutarate + succinate semialdehyde</text>
        <dbReference type="Rhea" id="RHEA:24734"/>
        <dbReference type="ChEBI" id="CHEBI:15801"/>
        <dbReference type="ChEBI" id="CHEBI:16724"/>
        <dbReference type="ChEBI" id="CHEBI:16810"/>
        <dbReference type="ChEBI" id="CHEBI:57706"/>
        <dbReference type="EC" id="1.1.99.24"/>
    </reaction>
</comment>
<evidence type="ECO:0000256" key="5">
    <source>
        <dbReference type="ARBA" id="ARBA00022946"/>
    </source>
</evidence>
<reference evidence="11 12" key="1">
    <citation type="submission" date="2015-12" db="EMBL/GenBank/DDBJ databases">
        <title>Dictyostelia acquired genes for synthesis and detection of signals that induce cell-type specialization by lateral gene transfer from prokaryotes.</title>
        <authorList>
            <person name="Gloeckner G."/>
            <person name="Schaap P."/>
        </authorList>
    </citation>
    <scope>NUCLEOTIDE SEQUENCE [LARGE SCALE GENOMIC DNA]</scope>
    <source>
        <strain evidence="11 12">TK</strain>
    </source>
</reference>
<organism evidence="11 12">
    <name type="scientific">Tieghemostelium lacteum</name>
    <name type="common">Slime mold</name>
    <name type="synonym">Dictyostelium lacteum</name>
    <dbReference type="NCBI Taxonomy" id="361077"/>
    <lineage>
        <taxon>Eukaryota</taxon>
        <taxon>Amoebozoa</taxon>
        <taxon>Evosea</taxon>
        <taxon>Eumycetozoa</taxon>
        <taxon>Dictyostelia</taxon>
        <taxon>Dictyosteliales</taxon>
        <taxon>Raperosteliaceae</taxon>
        <taxon>Tieghemostelium</taxon>
    </lineage>
</organism>
<comment type="caution">
    <text evidence="11">The sequence shown here is derived from an EMBL/GenBank/DDBJ whole genome shotgun (WGS) entry which is preliminary data.</text>
</comment>
<evidence type="ECO:0000256" key="8">
    <source>
        <dbReference type="ARBA" id="ARBA00049496"/>
    </source>
</evidence>
<keyword evidence="7" id="KW-0496">Mitochondrion</keyword>
<protein>
    <recommendedName>
        <fullName evidence="4">hydroxyacid-oxoacid transhydrogenase</fullName>
        <ecNumber evidence="4">1.1.99.24</ecNumber>
    </recommendedName>
</protein>
<evidence type="ECO:0000259" key="9">
    <source>
        <dbReference type="Pfam" id="PF00465"/>
    </source>
</evidence>
<evidence type="ECO:0000256" key="4">
    <source>
        <dbReference type="ARBA" id="ARBA00013182"/>
    </source>
</evidence>
<dbReference type="GO" id="GO:0005739">
    <property type="term" value="C:mitochondrion"/>
    <property type="evidence" value="ECO:0007669"/>
    <property type="project" value="UniProtKB-SubCell"/>
</dbReference>
<dbReference type="STRING" id="361077.A0A152A1P3"/>
<evidence type="ECO:0000313" key="11">
    <source>
        <dbReference type="EMBL" id="KYR00037.1"/>
    </source>
</evidence>
<dbReference type="OrthoDB" id="31160at2759"/>
<comment type="catalytic activity">
    <reaction evidence="1">
        <text>(S)-3-hydroxybutanoate + 2-oxoglutarate = (R)-2-hydroxyglutarate + acetoacetate</text>
        <dbReference type="Rhea" id="RHEA:23048"/>
        <dbReference type="ChEBI" id="CHEBI:11047"/>
        <dbReference type="ChEBI" id="CHEBI:13705"/>
        <dbReference type="ChEBI" id="CHEBI:15801"/>
        <dbReference type="ChEBI" id="CHEBI:16810"/>
        <dbReference type="EC" id="1.1.99.24"/>
    </reaction>
</comment>
<evidence type="ECO:0000256" key="3">
    <source>
        <dbReference type="ARBA" id="ARBA00010005"/>
    </source>
</evidence>
<evidence type="ECO:0000313" key="12">
    <source>
        <dbReference type="Proteomes" id="UP000076078"/>
    </source>
</evidence>
<keyword evidence="5" id="KW-0809">Transit peptide</keyword>
<keyword evidence="12" id="KW-1185">Reference proteome</keyword>
<dbReference type="InParanoid" id="A0A152A1P3"/>
<dbReference type="FunFam" id="3.40.50.1970:FF:000003">
    <property type="entry name" value="Alcohol dehydrogenase, iron-containing"/>
    <property type="match status" value="1"/>
</dbReference>
<dbReference type="Pfam" id="PF25137">
    <property type="entry name" value="ADH_Fe_C"/>
    <property type="match status" value="1"/>
</dbReference>
<evidence type="ECO:0000256" key="2">
    <source>
        <dbReference type="ARBA" id="ARBA00004173"/>
    </source>
</evidence>
<dbReference type="FunFam" id="1.20.1090.10:FF:000003">
    <property type="entry name" value="Probable hydroxyacid-oxoacid transhydrogenase, mitochondrial"/>
    <property type="match status" value="1"/>
</dbReference>
<dbReference type="InterPro" id="IPR042157">
    <property type="entry name" value="HOT"/>
</dbReference>
<dbReference type="PANTHER" id="PTHR11496">
    <property type="entry name" value="ALCOHOL DEHYDROGENASE"/>
    <property type="match status" value="1"/>
</dbReference>